<name>A0A2D0AP38_9GAMM</name>
<protein>
    <submittedName>
        <fullName evidence="2">Uncharacterized protein</fullName>
    </submittedName>
</protein>
<evidence type="ECO:0000256" key="1">
    <source>
        <dbReference type="SAM" id="MobiDB-lite"/>
    </source>
</evidence>
<dbReference type="RefSeq" id="WP_088475884.1">
    <property type="nucleotide sequence ID" value="NZ_NIXP01000011.1"/>
</dbReference>
<reference evidence="2 3" key="1">
    <citation type="submission" date="2017-06" db="EMBL/GenBank/DDBJ databases">
        <authorList>
            <person name="Kim H.J."/>
            <person name="Triplett B.A."/>
        </authorList>
    </citation>
    <scope>NUCLEOTIDE SEQUENCE [LARGE SCALE GENOMIC DNA]</scope>
    <source>
        <strain evidence="2 3">S18795</strain>
    </source>
</reference>
<dbReference type="Proteomes" id="UP000197904">
    <property type="component" value="Unassembled WGS sequence"/>
</dbReference>
<proteinExistence type="predicted"/>
<gene>
    <name evidence="2" type="ORF">CEE55_02465</name>
</gene>
<feature type="region of interest" description="Disordered" evidence="1">
    <location>
        <begin position="83"/>
        <end position="102"/>
    </location>
</feature>
<sequence>MTAKRPTPTIGCDMATGPDLTSVAEIVDGKVINVRHLPRQDPLTKKSEVLQVLQAGGRIAAGHRPGLLQLLGADDSPIPAWQTALKAAQASTAQSGDHHEPQ</sequence>
<dbReference type="EMBL" id="NIXP01000011">
    <property type="protein sequence ID" value="OWR35288.1"/>
    <property type="molecule type" value="Genomic_DNA"/>
</dbReference>
<dbReference type="AlphaFoldDB" id="A0A2D0AP38"/>
<evidence type="ECO:0000313" key="3">
    <source>
        <dbReference type="Proteomes" id="UP000197904"/>
    </source>
</evidence>
<evidence type="ECO:0000313" key="2">
    <source>
        <dbReference type="EMBL" id="OWR35288.1"/>
    </source>
</evidence>
<comment type="caution">
    <text evidence="2">The sequence shown here is derived from an EMBL/GenBank/DDBJ whole genome shotgun (WGS) entry which is preliminary data.</text>
</comment>
<accession>A0A2D0AP38</accession>
<organism evidence="2 3">
    <name type="scientific">Stenotrophomonas pavanii</name>
    <dbReference type="NCBI Taxonomy" id="487698"/>
    <lineage>
        <taxon>Bacteria</taxon>
        <taxon>Pseudomonadati</taxon>
        <taxon>Pseudomonadota</taxon>
        <taxon>Gammaproteobacteria</taxon>
        <taxon>Lysobacterales</taxon>
        <taxon>Lysobacteraceae</taxon>
        <taxon>Stenotrophomonas</taxon>
    </lineage>
</organism>